<proteinExistence type="predicted"/>
<name>A0A1Y3XUJ3_9ACTN</name>
<keyword evidence="3" id="KW-1185">Reference proteome</keyword>
<dbReference type="InterPro" id="IPR000182">
    <property type="entry name" value="GNAT_dom"/>
</dbReference>
<dbReference type="PROSITE" id="PS51186">
    <property type="entry name" value="GNAT"/>
    <property type="match status" value="1"/>
</dbReference>
<keyword evidence="2" id="KW-0808">Transferase</keyword>
<dbReference type="Gene3D" id="3.40.630.30">
    <property type="match status" value="1"/>
</dbReference>
<evidence type="ECO:0000313" key="2">
    <source>
        <dbReference type="EMBL" id="OUN87968.1"/>
    </source>
</evidence>
<reference evidence="3" key="1">
    <citation type="submission" date="2017-04" db="EMBL/GenBank/DDBJ databases">
        <title>Function of individual gut microbiota members based on whole genome sequencing of pure cultures obtained from chicken caecum.</title>
        <authorList>
            <person name="Medvecky M."/>
            <person name="Cejkova D."/>
            <person name="Polansky O."/>
            <person name="Karasova D."/>
            <person name="Kubasova T."/>
            <person name="Cizek A."/>
            <person name="Rychlik I."/>
        </authorList>
    </citation>
    <scope>NUCLEOTIDE SEQUENCE [LARGE SCALE GENOMIC DNA]</scope>
    <source>
        <strain evidence="3">An5</strain>
    </source>
</reference>
<comment type="caution">
    <text evidence="2">The sequence shown here is derived from an EMBL/GenBank/DDBJ whole genome shotgun (WGS) entry which is preliminary data.</text>
</comment>
<evidence type="ECO:0000313" key="3">
    <source>
        <dbReference type="Proteomes" id="UP000195781"/>
    </source>
</evidence>
<protein>
    <submittedName>
        <fullName evidence="2">GNAT family N-acetyltransferase</fullName>
    </submittedName>
</protein>
<evidence type="ECO:0000259" key="1">
    <source>
        <dbReference type="PROSITE" id="PS51186"/>
    </source>
</evidence>
<dbReference type="OrthoDB" id="9796381at2"/>
<dbReference type="GO" id="GO:0016747">
    <property type="term" value="F:acyltransferase activity, transferring groups other than amino-acyl groups"/>
    <property type="evidence" value="ECO:0007669"/>
    <property type="project" value="InterPro"/>
</dbReference>
<dbReference type="RefSeq" id="WP_094335686.1">
    <property type="nucleotide sequence ID" value="NZ_NFIE01000014.1"/>
</dbReference>
<organism evidence="2 3">
    <name type="scientific">[Collinsella] massiliensis</name>
    <dbReference type="NCBI Taxonomy" id="1232426"/>
    <lineage>
        <taxon>Bacteria</taxon>
        <taxon>Bacillati</taxon>
        <taxon>Actinomycetota</taxon>
        <taxon>Coriobacteriia</taxon>
        <taxon>Coriobacteriales</taxon>
        <taxon>Coriobacteriaceae</taxon>
        <taxon>Enorma</taxon>
    </lineage>
</organism>
<gene>
    <name evidence="2" type="ORF">B5G02_06790</name>
</gene>
<dbReference type="AlphaFoldDB" id="A0A1Y3XUJ3"/>
<dbReference type="EMBL" id="NFIE01000014">
    <property type="protein sequence ID" value="OUN87968.1"/>
    <property type="molecule type" value="Genomic_DNA"/>
</dbReference>
<feature type="domain" description="N-acetyltransferase" evidence="1">
    <location>
        <begin position="5"/>
        <end position="183"/>
    </location>
</feature>
<dbReference type="SUPFAM" id="SSF55729">
    <property type="entry name" value="Acyl-CoA N-acyltransferases (Nat)"/>
    <property type="match status" value="1"/>
</dbReference>
<dbReference type="InterPro" id="IPR016181">
    <property type="entry name" value="Acyl_CoA_acyltransferase"/>
</dbReference>
<dbReference type="Pfam" id="PF00583">
    <property type="entry name" value="Acetyltransf_1"/>
    <property type="match status" value="1"/>
</dbReference>
<accession>A0A1Y3XUJ3</accession>
<sequence length="189" mass="20440">MRNELTLRRAEAGDAERVLAILEDGKRSIARFGIAQWQCGYPNMGSVRADIDQRACYLAEDPAGRALGAISVLFCPDAEYDAAPVAWLTGDAAAEGRAGASEPVYAAVHRCATAAEALGQGVMSYLFAQAEELARAAGRRSLRIDTHPGNAAMRGFLARQGFTELQEFELTTKGDTERDLTRIAYEKLV</sequence>
<dbReference type="Proteomes" id="UP000195781">
    <property type="component" value="Unassembled WGS sequence"/>
</dbReference>